<accession>A0ABV1FQE5</accession>
<sequence length="277" mass="32638">MAEYNLHDLHNVMLGILKAIDETCKKYNLRYFIVAGTQLGAVRHKGFIPWDDDADVCMPHSDYDQLIAHSKEWLPEGYELICAENDKHYPQPFAKMQDARTTIIEHAHLRYLGGVYVDVFPLDGMPNNRLCQWLHVRHYKHLCKLLYFTYRDPYRHGHGPSSWLPLLCRKLFTVEGLQKSISRLLHKYDYDRSRYVLCFDDDFRSIVPREVYGDGKPYTFESLTLRGAADSHWLLTKMYGDYMTPPKQGTEFQHNFYYLDLEHSYKDAPASLIQHHD</sequence>
<dbReference type="PANTHER" id="PTHR43404">
    <property type="entry name" value="LIPOPOLYSACCHARIDE CHOLINEPHOSPHOTRANSFERASE LICD"/>
    <property type="match status" value="1"/>
</dbReference>
<organism evidence="2 3">
    <name type="scientific">Hallella faecis</name>
    <dbReference type="NCBI Taxonomy" id="2841596"/>
    <lineage>
        <taxon>Bacteria</taxon>
        <taxon>Pseudomonadati</taxon>
        <taxon>Bacteroidota</taxon>
        <taxon>Bacteroidia</taxon>
        <taxon>Bacteroidales</taxon>
        <taxon>Prevotellaceae</taxon>
        <taxon>Hallella</taxon>
    </lineage>
</organism>
<dbReference type="InterPro" id="IPR007074">
    <property type="entry name" value="LicD/FKTN/FKRP_NTP_transf"/>
</dbReference>
<gene>
    <name evidence="2" type="ORF">AAAT34_06185</name>
</gene>
<dbReference type="RefSeq" id="WP_215759722.1">
    <property type="nucleotide sequence ID" value="NZ_JAHKBE010000018.1"/>
</dbReference>
<name>A0ABV1FQE5_9BACT</name>
<dbReference type="Proteomes" id="UP001487296">
    <property type="component" value="Unassembled WGS sequence"/>
</dbReference>
<dbReference type="Pfam" id="PF04991">
    <property type="entry name" value="LicD"/>
    <property type="match status" value="1"/>
</dbReference>
<protein>
    <submittedName>
        <fullName evidence="2">LicD family protein</fullName>
    </submittedName>
</protein>
<keyword evidence="3" id="KW-1185">Reference proteome</keyword>
<evidence type="ECO:0000313" key="2">
    <source>
        <dbReference type="EMBL" id="MEQ2486641.1"/>
    </source>
</evidence>
<reference evidence="2 3" key="1">
    <citation type="submission" date="2024-04" db="EMBL/GenBank/DDBJ databases">
        <title>Human intestinal bacterial collection.</title>
        <authorList>
            <person name="Pauvert C."/>
            <person name="Hitch T.C.A."/>
            <person name="Clavel T."/>
        </authorList>
    </citation>
    <scope>NUCLEOTIDE SEQUENCE [LARGE SCALE GENOMIC DNA]</scope>
    <source>
        <strain evidence="2 3">CLA-AA-H145</strain>
    </source>
</reference>
<proteinExistence type="predicted"/>
<dbReference type="EMBL" id="JBBNFP010000018">
    <property type="protein sequence ID" value="MEQ2486641.1"/>
    <property type="molecule type" value="Genomic_DNA"/>
</dbReference>
<evidence type="ECO:0000259" key="1">
    <source>
        <dbReference type="Pfam" id="PF04991"/>
    </source>
</evidence>
<comment type="caution">
    <text evidence="2">The sequence shown here is derived from an EMBL/GenBank/DDBJ whole genome shotgun (WGS) entry which is preliminary data.</text>
</comment>
<evidence type="ECO:0000313" key="3">
    <source>
        <dbReference type="Proteomes" id="UP001487296"/>
    </source>
</evidence>
<dbReference type="InterPro" id="IPR052942">
    <property type="entry name" value="LPS_cholinephosphotransferase"/>
</dbReference>
<dbReference type="PANTHER" id="PTHR43404:SF2">
    <property type="entry name" value="LIPOPOLYSACCHARIDE CHOLINEPHOSPHOTRANSFERASE LICD"/>
    <property type="match status" value="1"/>
</dbReference>
<feature type="domain" description="LicD/FKTN/FKRP nucleotidyltransferase" evidence="1">
    <location>
        <begin position="24"/>
        <end position="240"/>
    </location>
</feature>